<dbReference type="RefSeq" id="WP_078696481.1">
    <property type="nucleotide sequence ID" value="NZ_FUYH01000009.1"/>
</dbReference>
<feature type="transmembrane region" description="Helical" evidence="6">
    <location>
        <begin position="30"/>
        <end position="52"/>
    </location>
</feature>
<keyword evidence="2 6" id="KW-0812">Transmembrane</keyword>
<proteinExistence type="inferred from homology"/>
<accession>A0A1T4XHC9</accession>
<dbReference type="InterPro" id="IPR024002">
    <property type="entry name" value="For/NO2_transpt_CS"/>
</dbReference>
<dbReference type="NCBIfam" id="TIGR00790">
    <property type="entry name" value="fnt"/>
    <property type="match status" value="1"/>
</dbReference>
<evidence type="ECO:0000313" key="8">
    <source>
        <dbReference type="Proteomes" id="UP000190105"/>
    </source>
</evidence>
<dbReference type="InterPro" id="IPR023271">
    <property type="entry name" value="Aquaporin-like"/>
</dbReference>
<dbReference type="GO" id="GO:0005886">
    <property type="term" value="C:plasma membrane"/>
    <property type="evidence" value="ECO:0007669"/>
    <property type="project" value="TreeGrafter"/>
</dbReference>
<dbReference type="Gene3D" id="1.20.1080.10">
    <property type="entry name" value="Glycerol uptake facilitator protein"/>
    <property type="match status" value="1"/>
</dbReference>
<feature type="transmembrane region" description="Helical" evidence="6">
    <location>
        <begin position="251"/>
        <end position="271"/>
    </location>
</feature>
<comment type="subcellular location">
    <subcellularLocation>
        <location evidence="1">Membrane</location>
        <topology evidence="1">Multi-pass membrane protein</topology>
    </subcellularLocation>
</comment>
<protein>
    <submittedName>
        <fullName evidence="7">Formate/nitrite transporter</fullName>
    </submittedName>
</protein>
<evidence type="ECO:0000256" key="3">
    <source>
        <dbReference type="ARBA" id="ARBA00022989"/>
    </source>
</evidence>
<keyword evidence="4 6" id="KW-0472">Membrane</keyword>
<keyword evidence="8" id="KW-1185">Reference proteome</keyword>
<name>A0A1T4XHC9_9CLOT</name>
<evidence type="ECO:0000256" key="1">
    <source>
        <dbReference type="ARBA" id="ARBA00004141"/>
    </source>
</evidence>
<dbReference type="AlphaFoldDB" id="A0A1T4XHC9"/>
<evidence type="ECO:0000256" key="2">
    <source>
        <dbReference type="ARBA" id="ARBA00022692"/>
    </source>
</evidence>
<dbReference type="STRING" id="1147123.SAMN05443428_10949"/>
<evidence type="ECO:0000313" key="7">
    <source>
        <dbReference type="EMBL" id="SKA88930.1"/>
    </source>
</evidence>
<dbReference type="EMBL" id="FUYH01000009">
    <property type="protein sequence ID" value="SKA88930.1"/>
    <property type="molecule type" value="Genomic_DNA"/>
</dbReference>
<gene>
    <name evidence="7" type="ORF">SAMN05443428_10949</name>
</gene>
<dbReference type="PANTHER" id="PTHR30520">
    <property type="entry name" value="FORMATE TRANSPORTER-RELATED"/>
    <property type="match status" value="1"/>
</dbReference>
<comment type="similarity">
    <text evidence="5">Belongs to the FNT transporter (TC 1.A.16) family.</text>
</comment>
<dbReference type="PROSITE" id="PS01005">
    <property type="entry name" value="FORMATE_NITRITE_TP_1"/>
    <property type="match status" value="1"/>
</dbReference>
<evidence type="ECO:0000256" key="4">
    <source>
        <dbReference type="ARBA" id="ARBA00023136"/>
    </source>
</evidence>
<organism evidence="7 8">
    <name type="scientific">Caloramator quimbayensis</name>
    <dbReference type="NCBI Taxonomy" id="1147123"/>
    <lineage>
        <taxon>Bacteria</taxon>
        <taxon>Bacillati</taxon>
        <taxon>Bacillota</taxon>
        <taxon>Clostridia</taxon>
        <taxon>Eubacteriales</taxon>
        <taxon>Clostridiaceae</taxon>
        <taxon>Caloramator</taxon>
    </lineage>
</organism>
<reference evidence="8" key="1">
    <citation type="submission" date="2017-02" db="EMBL/GenBank/DDBJ databases">
        <authorList>
            <person name="Varghese N."/>
            <person name="Submissions S."/>
        </authorList>
    </citation>
    <scope>NUCLEOTIDE SEQUENCE [LARGE SCALE GENOMIC DNA]</scope>
    <source>
        <strain evidence="8">USBA 833</strain>
    </source>
</reference>
<dbReference type="InterPro" id="IPR000292">
    <property type="entry name" value="For/NO2_transpt"/>
</dbReference>
<evidence type="ECO:0000256" key="6">
    <source>
        <dbReference type="SAM" id="Phobius"/>
    </source>
</evidence>
<dbReference type="PANTHER" id="PTHR30520:SF6">
    <property type="entry name" value="FORMATE_NITRATE FAMILY TRANSPORTER (EUROFUNG)"/>
    <property type="match status" value="1"/>
</dbReference>
<feature type="transmembrane region" description="Helical" evidence="6">
    <location>
        <begin position="72"/>
        <end position="99"/>
    </location>
</feature>
<dbReference type="Proteomes" id="UP000190105">
    <property type="component" value="Unassembled WGS sequence"/>
</dbReference>
<dbReference type="Pfam" id="PF01226">
    <property type="entry name" value="Form_Nir_trans"/>
    <property type="match status" value="1"/>
</dbReference>
<keyword evidence="3 6" id="KW-1133">Transmembrane helix</keyword>
<dbReference type="GO" id="GO:0015499">
    <property type="term" value="F:formate transmembrane transporter activity"/>
    <property type="evidence" value="ECO:0007669"/>
    <property type="project" value="TreeGrafter"/>
</dbReference>
<dbReference type="OrthoDB" id="9786493at2"/>
<feature type="transmembrane region" description="Helical" evidence="6">
    <location>
        <begin position="111"/>
        <end position="135"/>
    </location>
</feature>
<sequence length="292" mass="31440">MEKKILIPKEIAEFAVETGIKKTSSKALDLFILGILAGSFIAFASAGSNSAAFNLLSKPETYGIGKALSGALFGTGLMLVIIAGGELFTGNMLIIVGVLDRKIKISKMLRNWTYVYLGNFLGALLVAFMIVYSGLLNSGSNLLGGVTIKIASSKIGLTFSQAIILGMMCNFLVCLAVWMSYAAKDVSGKILSIFFPIWLFVTSGFEHSIANMYYIPAGILAKSNENWVQASHLSLDKISSLNWGNFFIKNLLPVTIGNIIGGTVFVGLAYWSVYLKKGKTAEINCENNNIKG</sequence>
<feature type="transmembrane region" description="Helical" evidence="6">
    <location>
        <begin position="190"/>
        <end position="215"/>
    </location>
</feature>
<dbReference type="PROSITE" id="PS01006">
    <property type="entry name" value="FORMATE_NITRITE_TP_2"/>
    <property type="match status" value="1"/>
</dbReference>
<feature type="transmembrane region" description="Helical" evidence="6">
    <location>
        <begin position="155"/>
        <end position="178"/>
    </location>
</feature>
<evidence type="ECO:0000256" key="5">
    <source>
        <dbReference type="ARBA" id="ARBA00049660"/>
    </source>
</evidence>